<dbReference type="Proteomes" id="UP000002027">
    <property type="component" value="Chromosome 1"/>
</dbReference>
<dbReference type="KEGG" id="sti:Sthe_1154"/>
<dbReference type="HOGENOM" id="CLU_009583_27_6_0"/>
<dbReference type="SUPFAM" id="SSF53756">
    <property type="entry name" value="UDP-Glycosyltransferase/glycogen phosphorylase"/>
    <property type="match status" value="1"/>
</dbReference>
<organism evidence="4 5">
    <name type="scientific">Sphaerobacter thermophilus (strain ATCC 49802 / DSM 20745 / KCCM 41009 / NCIMB 13125 / S 6022)</name>
    <dbReference type="NCBI Taxonomy" id="479434"/>
    <lineage>
        <taxon>Bacteria</taxon>
        <taxon>Pseudomonadati</taxon>
        <taxon>Thermomicrobiota</taxon>
        <taxon>Thermomicrobia</taxon>
        <taxon>Sphaerobacterales</taxon>
        <taxon>Sphaerobacterineae</taxon>
        <taxon>Sphaerobacteraceae</taxon>
        <taxon>Sphaerobacter</taxon>
    </lineage>
</organism>
<dbReference type="PANTHER" id="PTHR46401:SF2">
    <property type="entry name" value="GLYCOSYLTRANSFERASE WBBK-RELATED"/>
    <property type="match status" value="1"/>
</dbReference>
<dbReference type="OrthoDB" id="9769555at2"/>
<accession>D1C2X3</accession>
<dbReference type="InParanoid" id="D1C2X3"/>
<dbReference type="GO" id="GO:0016757">
    <property type="term" value="F:glycosyltransferase activity"/>
    <property type="evidence" value="ECO:0007669"/>
    <property type="project" value="InterPro"/>
</dbReference>
<dbReference type="Pfam" id="PF00534">
    <property type="entry name" value="Glycos_transf_1"/>
    <property type="match status" value="1"/>
</dbReference>
<reference evidence="5" key="1">
    <citation type="submission" date="2009-11" db="EMBL/GenBank/DDBJ databases">
        <title>The complete chromosome 1 of Sphaerobacter thermophilus DSM 20745.</title>
        <authorList>
            <person name="Lucas S."/>
            <person name="Copeland A."/>
            <person name="Lapidus A."/>
            <person name="Glavina del Rio T."/>
            <person name="Dalin E."/>
            <person name="Tice H."/>
            <person name="Bruce D."/>
            <person name="Goodwin L."/>
            <person name="Pitluck S."/>
            <person name="Kyrpides N."/>
            <person name="Mavromatis K."/>
            <person name="Ivanova N."/>
            <person name="Mikhailova N."/>
            <person name="LaButti K.M."/>
            <person name="Clum A."/>
            <person name="Sun H.I."/>
            <person name="Brettin T."/>
            <person name="Detter J.C."/>
            <person name="Han C."/>
            <person name="Larimer F."/>
            <person name="Land M."/>
            <person name="Hauser L."/>
            <person name="Markowitz V."/>
            <person name="Cheng J.F."/>
            <person name="Hugenholtz P."/>
            <person name="Woyke T."/>
            <person name="Wu D."/>
            <person name="Steenblock K."/>
            <person name="Schneider S."/>
            <person name="Pukall R."/>
            <person name="Goeker M."/>
            <person name="Klenk H.P."/>
            <person name="Eisen J.A."/>
        </authorList>
    </citation>
    <scope>NUCLEOTIDE SEQUENCE [LARGE SCALE GENOMIC DNA]</scope>
    <source>
        <strain evidence="5">ATCC 49802 / DSM 20745 / S 6022</strain>
    </source>
</reference>
<dbReference type="AlphaFoldDB" id="D1C2X3"/>
<dbReference type="CAZy" id="GT4">
    <property type="family name" value="Glycosyltransferase Family 4"/>
</dbReference>
<dbReference type="Gene3D" id="3.40.50.2000">
    <property type="entry name" value="Glycogen Phosphorylase B"/>
    <property type="match status" value="2"/>
</dbReference>
<dbReference type="InterPro" id="IPR028098">
    <property type="entry name" value="Glyco_trans_4-like_N"/>
</dbReference>
<name>D1C2X3_SPHTD</name>
<dbReference type="STRING" id="479434.Sthe_1154"/>
<dbReference type="PANTHER" id="PTHR46401">
    <property type="entry name" value="GLYCOSYLTRANSFERASE WBBK-RELATED"/>
    <property type="match status" value="1"/>
</dbReference>
<dbReference type="RefSeq" id="WP_012871637.1">
    <property type="nucleotide sequence ID" value="NC_013523.1"/>
</dbReference>
<evidence type="ECO:0000313" key="5">
    <source>
        <dbReference type="Proteomes" id="UP000002027"/>
    </source>
</evidence>
<dbReference type="GO" id="GO:0009103">
    <property type="term" value="P:lipopolysaccharide biosynthetic process"/>
    <property type="evidence" value="ECO:0007669"/>
    <property type="project" value="TreeGrafter"/>
</dbReference>
<dbReference type="EMBL" id="CP001823">
    <property type="protein sequence ID" value="ACZ38590.1"/>
    <property type="molecule type" value="Genomic_DNA"/>
</dbReference>
<dbReference type="Pfam" id="PF13439">
    <property type="entry name" value="Glyco_transf_4"/>
    <property type="match status" value="1"/>
</dbReference>
<gene>
    <name evidence="4" type="ordered locus">Sthe_1154</name>
</gene>
<feature type="domain" description="Glycosyltransferase subfamily 4-like N-terminal" evidence="3">
    <location>
        <begin position="16"/>
        <end position="178"/>
    </location>
</feature>
<evidence type="ECO:0000313" key="4">
    <source>
        <dbReference type="EMBL" id="ACZ38590.1"/>
    </source>
</evidence>
<evidence type="ECO:0000259" key="2">
    <source>
        <dbReference type="Pfam" id="PF00534"/>
    </source>
</evidence>
<evidence type="ECO:0000259" key="3">
    <source>
        <dbReference type="Pfam" id="PF13439"/>
    </source>
</evidence>
<feature type="domain" description="Glycosyl transferase family 1" evidence="2">
    <location>
        <begin position="186"/>
        <end position="352"/>
    </location>
</feature>
<keyword evidence="5" id="KW-1185">Reference proteome</keyword>
<reference evidence="4 5" key="2">
    <citation type="journal article" date="2010" name="Stand. Genomic Sci.">
        <title>Complete genome sequence of Desulfohalobium retbaense type strain (HR(100)).</title>
        <authorList>
            <person name="Spring S."/>
            <person name="Nolan M."/>
            <person name="Lapidus A."/>
            <person name="Glavina Del Rio T."/>
            <person name="Copeland A."/>
            <person name="Tice H."/>
            <person name="Cheng J.F."/>
            <person name="Lucas S."/>
            <person name="Land M."/>
            <person name="Chen F."/>
            <person name="Bruce D."/>
            <person name="Goodwin L."/>
            <person name="Pitluck S."/>
            <person name="Ivanova N."/>
            <person name="Mavromatis K."/>
            <person name="Mikhailova N."/>
            <person name="Pati A."/>
            <person name="Chen A."/>
            <person name="Palaniappan K."/>
            <person name="Hauser L."/>
            <person name="Chang Y.J."/>
            <person name="Jeffries C.D."/>
            <person name="Munk C."/>
            <person name="Kiss H."/>
            <person name="Chain P."/>
            <person name="Han C."/>
            <person name="Brettin T."/>
            <person name="Detter J.C."/>
            <person name="Schuler E."/>
            <person name="Goker M."/>
            <person name="Rohde M."/>
            <person name="Bristow J."/>
            <person name="Eisen J.A."/>
            <person name="Markowitz V."/>
            <person name="Hugenholtz P."/>
            <person name="Kyrpides N.C."/>
            <person name="Klenk H.P."/>
        </authorList>
    </citation>
    <scope>NUCLEOTIDE SEQUENCE [LARGE SCALE GENOMIC DNA]</scope>
    <source>
        <strain evidence="5">ATCC 49802 / DSM 20745 / S 6022</strain>
    </source>
</reference>
<keyword evidence="1 4" id="KW-0808">Transferase</keyword>
<evidence type="ECO:0000256" key="1">
    <source>
        <dbReference type="ARBA" id="ARBA00022679"/>
    </source>
</evidence>
<dbReference type="FunFam" id="3.40.50.2000:FF:000119">
    <property type="entry name" value="Glycosyl transferase group 1"/>
    <property type="match status" value="1"/>
</dbReference>
<dbReference type="CDD" id="cd03809">
    <property type="entry name" value="GT4_MtfB-like"/>
    <property type="match status" value="1"/>
</dbReference>
<sequence length="377" mass="41511">MRIAIDYTPAIRQGAGIGRYTRSLVSALAGRLSDGEELVLWHTRDAEPEDPPSLANDRVQLRRVPLPERVLTGAWHRLHAPFRLEHLIGSVDVVHGPDFVIPPTSAPAVVTIHDLSYIVTPEYAHPALRRYLMQAVPRALERAAGIVAVSETTASDLVEHYSAPRERITVIPNGVDPRFHPPSQEEIRRVHAKLEVRRPYFLTVGTIEPRKNHRTLLEAFAQVYAAFPEASLLIVGRHGWLADPIVAEIDAAARRLPVRLLSRIDDRLLPGLYAGSTALVYPSWYEGFGLPVVEAMASGAAVITSDHGALAEVAGDAALLVPAGDADKLAEQMCRVLEDTALREDLVQRGRARAAQFTWEAAADAHLALYRRVMAER</sequence>
<proteinExistence type="predicted"/>
<dbReference type="InterPro" id="IPR001296">
    <property type="entry name" value="Glyco_trans_1"/>
</dbReference>
<dbReference type="eggNOG" id="COG0438">
    <property type="taxonomic scope" value="Bacteria"/>
</dbReference>
<protein>
    <submittedName>
        <fullName evidence="4">Glycosyl transferase group 1</fullName>
    </submittedName>
</protein>